<name>A0A7S1ICJ8_9EUGL</name>
<gene>
    <name evidence="3" type="ORF">EGYM00392_LOCUS19209</name>
</gene>
<reference evidence="3" key="1">
    <citation type="submission" date="2021-01" db="EMBL/GenBank/DDBJ databases">
        <authorList>
            <person name="Corre E."/>
            <person name="Pelletier E."/>
            <person name="Niang G."/>
            <person name="Scheremetjew M."/>
            <person name="Finn R."/>
            <person name="Kale V."/>
            <person name="Holt S."/>
            <person name="Cochrane G."/>
            <person name="Meng A."/>
            <person name="Brown T."/>
            <person name="Cohen L."/>
        </authorList>
    </citation>
    <scope>NUCLEOTIDE SEQUENCE</scope>
    <source>
        <strain evidence="3">NIES-381</strain>
    </source>
</reference>
<proteinExistence type="predicted"/>
<dbReference type="GO" id="GO:0003779">
    <property type="term" value="F:actin binding"/>
    <property type="evidence" value="ECO:0007669"/>
    <property type="project" value="InterPro"/>
</dbReference>
<feature type="region of interest" description="Disordered" evidence="1">
    <location>
        <begin position="83"/>
        <end position="114"/>
    </location>
</feature>
<feature type="domain" description="WH2" evidence="2">
    <location>
        <begin position="28"/>
        <end position="45"/>
    </location>
</feature>
<feature type="compositionally biased region" description="Low complexity" evidence="1">
    <location>
        <begin position="86"/>
        <end position="107"/>
    </location>
</feature>
<sequence>MEQIRAGGVKLHSAAAAPSGPLAYAADPREQLMEQIRNRPPLRPTAARALAPKKTHGGAPSTHQMFNKDTTFLAQLQQKFKNARPSSWGTASMTSTASASTIRRLSSLIKKGQK</sequence>
<dbReference type="CDD" id="cd22066">
    <property type="entry name" value="WH2_Spire"/>
    <property type="match status" value="1"/>
</dbReference>
<dbReference type="InterPro" id="IPR003124">
    <property type="entry name" value="WH2_dom"/>
</dbReference>
<evidence type="ECO:0000259" key="2">
    <source>
        <dbReference type="PROSITE" id="PS51082"/>
    </source>
</evidence>
<accession>A0A7S1ICJ8</accession>
<evidence type="ECO:0000313" key="3">
    <source>
        <dbReference type="EMBL" id="CAD9008115.1"/>
    </source>
</evidence>
<dbReference type="AlphaFoldDB" id="A0A7S1ICJ8"/>
<evidence type="ECO:0000256" key="1">
    <source>
        <dbReference type="SAM" id="MobiDB-lite"/>
    </source>
</evidence>
<dbReference type="PROSITE" id="PS51082">
    <property type="entry name" value="WH2"/>
    <property type="match status" value="1"/>
</dbReference>
<protein>
    <recommendedName>
        <fullName evidence="2">WH2 domain-containing protein</fullName>
    </recommendedName>
</protein>
<organism evidence="3">
    <name type="scientific">Eutreptiella gymnastica</name>
    <dbReference type="NCBI Taxonomy" id="73025"/>
    <lineage>
        <taxon>Eukaryota</taxon>
        <taxon>Discoba</taxon>
        <taxon>Euglenozoa</taxon>
        <taxon>Euglenida</taxon>
        <taxon>Spirocuta</taxon>
        <taxon>Euglenophyceae</taxon>
        <taxon>Eutreptiales</taxon>
        <taxon>Eutreptiaceae</taxon>
        <taxon>Eutreptiella</taxon>
    </lineage>
</organism>
<feature type="compositionally biased region" description="Low complexity" evidence="1">
    <location>
        <begin position="13"/>
        <end position="22"/>
    </location>
</feature>
<dbReference type="EMBL" id="HBGA01052307">
    <property type="protein sequence ID" value="CAD9008115.1"/>
    <property type="molecule type" value="Transcribed_RNA"/>
</dbReference>
<feature type="region of interest" description="Disordered" evidence="1">
    <location>
        <begin position="1"/>
        <end position="22"/>
    </location>
</feature>